<evidence type="ECO:0000313" key="3">
    <source>
        <dbReference type="Proteomes" id="UP000821837"/>
    </source>
</evidence>
<reference evidence="2" key="1">
    <citation type="journal article" date="2020" name="Cell">
        <title>Large-Scale Comparative Analyses of Tick Genomes Elucidate Their Genetic Diversity and Vector Capacities.</title>
        <authorList>
            <consortium name="Tick Genome and Microbiome Consortium (TIGMIC)"/>
            <person name="Jia N."/>
            <person name="Wang J."/>
            <person name="Shi W."/>
            <person name="Du L."/>
            <person name="Sun Y."/>
            <person name="Zhan W."/>
            <person name="Jiang J.F."/>
            <person name="Wang Q."/>
            <person name="Zhang B."/>
            <person name="Ji P."/>
            <person name="Bell-Sakyi L."/>
            <person name="Cui X.M."/>
            <person name="Yuan T.T."/>
            <person name="Jiang B.G."/>
            <person name="Yang W.F."/>
            <person name="Lam T.T."/>
            <person name="Chang Q.C."/>
            <person name="Ding S.J."/>
            <person name="Wang X.J."/>
            <person name="Zhu J.G."/>
            <person name="Ruan X.D."/>
            <person name="Zhao L."/>
            <person name="Wei J.T."/>
            <person name="Ye R.Z."/>
            <person name="Que T.C."/>
            <person name="Du C.H."/>
            <person name="Zhou Y.H."/>
            <person name="Cheng J.X."/>
            <person name="Dai P.F."/>
            <person name="Guo W.B."/>
            <person name="Han X.H."/>
            <person name="Huang E.J."/>
            <person name="Li L.F."/>
            <person name="Wei W."/>
            <person name="Gao Y.C."/>
            <person name="Liu J.Z."/>
            <person name="Shao H.Z."/>
            <person name="Wang X."/>
            <person name="Wang C.C."/>
            <person name="Yang T.C."/>
            <person name="Huo Q.B."/>
            <person name="Li W."/>
            <person name="Chen H.Y."/>
            <person name="Chen S.E."/>
            <person name="Zhou L.G."/>
            <person name="Ni X.B."/>
            <person name="Tian J.H."/>
            <person name="Sheng Y."/>
            <person name="Liu T."/>
            <person name="Pan Y.S."/>
            <person name="Xia L.Y."/>
            <person name="Li J."/>
            <person name="Zhao F."/>
            <person name="Cao W.C."/>
        </authorList>
    </citation>
    <scope>NUCLEOTIDE SEQUENCE</scope>
    <source>
        <strain evidence="2">Rsan-2018</strain>
    </source>
</reference>
<dbReference type="EMBL" id="JABSTV010001253">
    <property type="protein sequence ID" value="KAH7943139.1"/>
    <property type="molecule type" value="Genomic_DNA"/>
</dbReference>
<gene>
    <name evidence="2" type="ORF">HPB52_005696</name>
</gene>
<sequence length="93" mass="9704">MSAVNACQKKPASVRYAAVLFVVAFTASQLWNSAVANKTERADKTPEGVASASPPAPHHGKEPAPVFTNVTEPHLHNGDAHATGAKANHAHKS</sequence>
<evidence type="ECO:0000256" key="1">
    <source>
        <dbReference type="SAM" id="MobiDB-lite"/>
    </source>
</evidence>
<comment type="caution">
    <text evidence="2">The sequence shown here is derived from an EMBL/GenBank/DDBJ whole genome shotgun (WGS) entry which is preliminary data.</text>
</comment>
<reference evidence="2" key="2">
    <citation type="submission" date="2021-09" db="EMBL/GenBank/DDBJ databases">
        <authorList>
            <person name="Jia N."/>
            <person name="Wang J."/>
            <person name="Shi W."/>
            <person name="Du L."/>
            <person name="Sun Y."/>
            <person name="Zhan W."/>
            <person name="Jiang J."/>
            <person name="Wang Q."/>
            <person name="Zhang B."/>
            <person name="Ji P."/>
            <person name="Sakyi L.B."/>
            <person name="Cui X."/>
            <person name="Yuan T."/>
            <person name="Jiang B."/>
            <person name="Yang W."/>
            <person name="Lam T.T.-Y."/>
            <person name="Chang Q."/>
            <person name="Ding S."/>
            <person name="Wang X."/>
            <person name="Zhu J."/>
            <person name="Ruan X."/>
            <person name="Zhao L."/>
            <person name="Wei J."/>
            <person name="Que T."/>
            <person name="Du C."/>
            <person name="Cheng J."/>
            <person name="Dai P."/>
            <person name="Han X."/>
            <person name="Huang E."/>
            <person name="Gao Y."/>
            <person name="Liu J."/>
            <person name="Shao H."/>
            <person name="Ye R."/>
            <person name="Li L."/>
            <person name="Wei W."/>
            <person name="Wang X."/>
            <person name="Wang C."/>
            <person name="Huo Q."/>
            <person name="Li W."/>
            <person name="Guo W."/>
            <person name="Chen H."/>
            <person name="Chen S."/>
            <person name="Zhou L."/>
            <person name="Zhou L."/>
            <person name="Ni X."/>
            <person name="Tian J."/>
            <person name="Zhou Y."/>
            <person name="Sheng Y."/>
            <person name="Liu T."/>
            <person name="Pan Y."/>
            <person name="Xia L."/>
            <person name="Li J."/>
            <person name="Zhao F."/>
            <person name="Cao W."/>
        </authorList>
    </citation>
    <scope>NUCLEOTIDE SEQUENCE</scope>
    <source>
        <strain evidence="2">Rsan-2018</strain>
        <tissue evidence="2">Larvae</tissue>
    </source>
</reference>
<proteinExistence type="predicted"/>
<evidence type="ECO:0000313" key="2">
    <source>
        <dbReference type="EMBL" id="KAH7943139.1"/>
    </source>
</evidence>
<feature type="region of interest" description="Disordered" evidence="1">
    <location>
        <begin position="38"/>
        <end position="93"/>
    </location>
</feature>
<keyword evidence="3" id="KW-1185">Reference proteome</keyword>
<name>A0A9D4PHX9_RHISA</name>
<accession>A0A9D4PHX9</accession>
<protein>
    <submittedName>
        <fullName evidence="2">Uncharacterized protein</fullName>
    </submittedName>
</protein>
<dbReference type="Proteomes" id="UP000821837">
    <property type="component" value="Unassembled WGS sequence"/>
</dbReference>
<dbReference type="AlphaFoldDB" id="A0A9D4PHX9"/>
<organism evidence="2 3">
    <name type="scientific">Rhipicephalus sanguineus</name>
    <name type="common">Brown dog tick</name>
    <name type="synonym">Ixodes sanguineus</name>
    <dbReference type="NCBI Taxonomy" id="34632"/>
    <lineage>
        <taxon>Eukaryota</taxon>
        <taxon>Metazoa</taxon>
        <taxon>Ecdysozoa</taxon>
        <taxon>Arthropoda</taxon>
        <taxon>Chelicerata</taxon>
        <taxon>Arachnida</taxon>
        <taxon>Acari</taxon>
        <taxon>Parasitiformes</taxon>
        <taxon>Ixodida</taxon>
        <taxon>Ixodoidea</taxon>
        <taxon>Ixodidae</taxon>
        <taxon>Rhipicephalinae</taxon>
        <taxon>Rhipicephalus</taxon>
        <taxon>Rhipicephalus</taxon>
    </lineage>
</organism>